<dbReference type="EMBL" id="MT141195">
    <property type="protein sequence ID" value="QJA56020.1"/>
    <property type="molecule type" value="Genomic_DNA"/>
</dbReference>
<organism evidence="1">
    <name type="scientific">viral metagenome</name>
    <dbReference type="NCBI Taxonomy" id="1070528"/>
    <lineage>
        <taxon>unclassified sequences</taxon>
        <taxon>metagenomes</taxon>
        <taxon>organismal metagenomes</taxon>
    </lineage>
</organism>
<dbReference type="EMBL" id="MT142376">
    <property type="protein sequence ID" value="QJA79317.1"/>
    <property type="molecule type" value="Genomic_DNA"/>
</dbReference>
<evidence type="ECO:0000313" key="2">
    <source>
        <dbReference type="EMBL" id="QJA79317.1"/>
    </source>
</evidence>
<accession>A0A6M3IEW1</accession>
<sequence length="119" mass="14314">MEVKEAIEWMRENNIILKYTEKSTSTNNRYVFVNVYNDAVNDIISLLQQGEKYRLMWEELDDFIGYSDYDILQKMKDIKQKHFPKEGFKTLSVEEEQMRGFLIAKLKKEVKQDYPESDE</sequence>
<protein>
    <submittedName>
        <fullName evidence="1">Uncharacterized protein</fullName>
    </submittedName>
</protein>
<evidence type="ECO:0000313" key="1">
    <source>
        <dbReference type="EMBL" id="QJA56020.1"/>
    </source>
</evidence>
<reference evidence="1" key="1">
    <citation type="submission" date="2020-03" db="EMBL/GenBank/DDBJ databases">
        <title>The deep terrestrial virosphere.</title>
        <authorList>
            <person name="Holmfeldt K."/>
            <person name="Nilsson E."/>
            <person name="Simone D."/>
            <person name="Lopez-Fernandez M."/>
            <person name="Wu X."/>
            <person name="de Brujin I."/>
            <person name="Lundin D."/>
            <person name="Andersson A."/>
            <person name="Bertilsson S."/>
            <person name="Dopson M."/>
        </authorList>
    </citation>
    <scope>NUCLEOTIDE SEQUENCE</scope>
    <source>
        <strain evidence="2">MM415A00919</strain>
        <strain evidence="1">MM415B01941</strain>
    </source>
</reference>
<dbReference type="AlphaFoldDB" id="A0A6M3IEW1"/>
<name>A0A6M3IEW1_9ZZZZ</name>
<gene>
    <name evidence="2" type="ORF">MM415A00919_0014</name>
    <name evidence="1" type="ORF">MM415B01941_0011</name>
</gene>
<proteinExistence type="predicted"/>